<dbReference type="PANTHER" id="PTHR36509">
    <property type="entry name" value="BLL3101 PROTEIN"/>
    <property type="match status" value="1"/>
</dbReference>
<dbReference type="Proteomes" id="UP000318053">
    <property type="component" value="Unassembled WGS sequence"/>
</dbReference>
<evidence type="ECO:0000259" key="2">
    <source>
        <dbReference type="Pfam" id="PF06742"/>
    </source>
</evidence>
<dbReference type="EMBL" id="SJPK01000005">
    <property type="protein sequence ID" value="TWT66503.1"/>
    <property type="molecule type" value="Genomic_DNA"/>
</dbReference>
<evidence type="ECO:0000256" key="1">
    <source>
        <dbReference type="SAM" id="SignalP"/>
    </source>
</evidence>
<dbReference type="InterPro" id="IPR010679">
    <property type="entry name" value="DUF1254"/>
</dbReference>
<dbReference type="Pfam" id="PF06863">
    <property type="entry name" value="DUF1254"/>
    <property type="match status" value="1"/>
</dbReference>
<dbReference type="Gene3D" id="2.60.120.600">
    <property type="entry name" value="Domain of unknown function DUF1214, C-terminal domain"/>
    <property type="match status" value="1"/>
</dbReference>
<name>A0A5C5XVS8_9BACT</name>
<proteinExistence type="predicted"/>
<evidence type="ECO:0000313" key="5">
    <source>
        <dbReference type="Proteomes" id="UP000318053"/>
    </source>
</evidence>
<dbReference type="InterPro" id="IPR037050">
    <property type="entry name" value="DUF1254_sf"/>
</dbReference>
<comment type="caution">
    <text evidence="4">The sequence shown here is derived from an EMBL/GenBank/DDBJ whole genome shotgun (WGS) entry which is preliminary data.</text>
</comment>
<dbReference type="SUPFAM" id="SSF160935">
    <property type="entry name" value="VPA0735-like"/>
    <property type="match status" value="1"/>
</dbReference>
<feature type="signal peptide" evidence="1">
    <location>
        <begin position="1"/>
        <end position="21"/>
    </location>
</feature>
<feature type="domain" description="DUF1214" evidence="2">
    <location>
        <begin position="327"/>
        <end position="437"/>
    </location>
</feature>
<dbReference type="AlphaFoldDB" id="A0A5C5XVS8"/>
<evidence type="ECO:0000313" key="4">
    <source>
        <dbReference type="EMBL" id="TWT66503.1"/>
    </source>
</evidence>
<dbReference type="InterPro" id="IPR037049">
    <property type="entry name" value="DUF1214_C_sf"/>
</dbReference>
<sequence length="455" mass="50339" precursor="true">MKQLLLSALAGLFALCGNLHAADAPTPEQAREIAKQAYFFAYPVVMDYRTMYAQAIKGDREFGKWIHLGLSKPSDTDIVTPNNDTPYSYAWLDLRAEPWVLTVPKVEPKRFITSQWNDMFGFVVDNAGSVNDGNDVVKVLLASPSWKGDIPEGVDRVIQGESDLLGSLTRTQVIGGESDMPRVSEIQQGYKLQPLSAYTGGKAPAAAPAVDWPAWTEGDEETLKYWDYFSFVLPFITRNADDQPLYDQLASLGMSAEGGWKTADLDAATQTALKAGIDDARAEMKKLGEGDLDANKLFGPRKLLGTRYRDRAMGVYMGIFANTSDQSFYISMPADSKGQPLDGSKNSYTLTFTKENLPPVEYFWSITLYNLPQRFLVENPIKRYSIGSATPGLKYEDDGSLIIHVSAESPGKDLESNWLPAPKTPFWTVLRSYGPDEAIIKGTYNTPAYQPTPVK</sequence>
<feature type="domain" description="DUF1254" evidence="3">
    <location>
        <begin position="67"/>
        <end position="194"/>
    </location>
</feature>
<dbReference type="OrthoDB" id="40820at2"/>
<gene>
    <name evidence="4" type="ORF">CA85_25990</name>
</gene>
<accession>A0A5C5XVS8</accession>
<dbReference type="Gene3D" id="2.60.40.1610">
    <property type="entry name" value="Domain of unknown function DUF1254"/>
    <property type="match status" value="1"/>
</dbReference>
<dbReference type="InterPro" id="IPR010621">
    <property type="entry name" value="DUF1214"/>
</dbReference>
<feature type="chain" id="PRO_5022682658" description="DUF1254 domain-containing protein" evidence="1">
    <location>
        <begin position="22"/>
        <end position="455"/>
    </location>
</feature>
<evidence type="ECO:0000259" key="3">
    <source>
        <dbReference type="Pfam" id="PF06863"/>
    </source>
</evidence>
<reference evidence="4 5" key="1">
    <citation type="submission" date="2019-02" db="EMBL/GenBank/DDBJ databases">
        <title>Deep-cultivation of Planctomycetes and their phenomic and genomic characterization uncovers novel biology.</title>
        <authorList>
            <person name="Wiegand S."/>
            <person name="Jogler M."/>
            <person name="Boedeker C."/>
            <person name="Pinto D."/>
            <person name="Vollmers J."/>
            <person name="Rivas-Marin E."/>
            <person name="Kohn T."/>
            <person name="Peeters S.H."/>
            <person name="Heuer A."/>
            <person name="Rast P."/>
            <person name="Oberbeckmann S."/>
            <person name="Bunk B."/>
            <person name="Jeske O."/>
            <person name="Meyerdierks A."/>
            <person name="Storesund J.E."/>
            <person name="Kallscheuer N."/>
            <person name="Luecker S."/>
            <person name="Lage O.M."/>
            <person name="Pohl T."/>
            <person name="Merkel B.J."/>
            <person name="Hornburger P."/>
            <person name="Mueller R.-W."/>
            <person name="Bruemmer F."/>
            <person name="Labrenz M."/>
            <person name="Spormann A.M."/>
            <person name="Op Den Camp H."/>
            <person name="Overmann J."/>
            <person name="Amann R."/>
            <person name="Jetten M.S.M."/>
            <person name="Mascher T."/>
            <person name="Medema M.H."/>
            <person name="Devos D.P."/>
            <person name="Kaster A.-K."/>
            <person name="Ovreas L."/>
            <person name="Rohde M."/>
            <person name="Galperin M.Y."/>
            <person name="Jogler C."/>
        </authorList>
    </citation>
    <scope>NUCLEOTIDE SEQUENCE [LARGE SCALE GENOMIC DNA]</scope>
    <source>
        <strain evidence="4 5">CA85</strain>
    </source>
</reference>
<keyword evidence="5" id="KW-1185">Reference proteome</keyword>
<evidence type="ECO:0008006" key="6">
    <source>
        <dbReference type="Google" id="ProtNLM"/>
    </source>
</evidence>
<dbReference type="PANTHER" id="PTHR36509:SF2">
    <property type="entry name" value="BLL3101 PROTEIN"/>
    <property type="match status" value="1"/>
</dbReference>
<keyword evidence="1" id="KW-0732">Signal</keyword>
<dbReference type="RefSeq" id="WP_146391599.1">
    <property type="nucleotide sequence ID" value="NZ_SJPK01000005.1"/>
</dbReference>
<dbReference type="Pfam" id="PF06742">
    <property type="entry name" value="DUF1214"/>
    <property type="match status" value="1"/>
</dbReference>
<protein>
    <recommendedName>
        <fullName evidence="6">DUF1254 domain-containing protein</fullName>
    </recommendedName>
</protein>
<organism evidence="4 5">
    <name type="scientific">Allorhodopirellula solitaria</name>
    <dbReference type="NCBI Taxonomy" id="2527987"/>
    <lineage>
        <taxon>Bacteria</taxon>
        <taxon>Pseudomonadati</taxon>
        <taxon>Planctomycetota</taxon>
        <taxon>Planctomycetia</taxon>
        <taxon>Pirellulales</taxon>
        <taxon>Pirellulaceae</taxon>
        <taxon>Allorhodopirellula</taxon>
    </lineage>
</organism>